<feature type="region of interest" description="Disordered" evidence="1">
    <location>
        <begin position="1"/>
        <end position="65"/>
    </location>
</feature>
<feature type="compositionally biased region" description="Acidic residues" evidence="1">
    <location>
        <begin position="133"/>
        <end position="156"/>
    </location>
</feature>
<reference evidence="3" key="1">
    <citation type="submission" date="2024-06" db="EMBL/GenBank/DDBJ databases">
        <title>Multi-omics analyses provide insights into the biosynthesis of the anticancer antibiotic pleurotin in Hohenbuehelia grisea.</title>
        <authorList>
            <person name="Weaver J.A."/>
            <person name="Alberti F."/>
        </authorList>
    </citation>
    <scope>NUCLEOTIDE SEQUENCE [LARGE SCALE GENOMIC DNA]</scope>
    <source>
        <strain evidence="3">T-177</strain>
    </source>
</reference>
<name>A0ABR3JRC4_9AGAR</name>
<proteinExistence type="predicted"/>
<feature type="compositionally biased region" description="Basic and acidic residues" evidence="1">
    <location>
        <begin position="268"/>
        <end position="286"/>
    </location>
</feature>
<evidence type="ECO:0000313" key="2">
    <source>
        <dbReference type="EMBL" id="KAL0958414.1"/>
    </source>
</evidence>
<feature type="compositionally biased region" description="Polar residues" evidence="1">
    <location>
        <begin position="293"/>
        <end position="308"/>
    </location>
</feature>
<organism evidence="2 3">
    <name type="scientific">Hohenbuehelia grisea</name>
    <dbReference type="NCBI Taxonomy" id="104357"/>
    <lineage>
        <taxon>Eukaryota</taxon>
        <taxon>Fungi</taxon>
        <taxon>Dikarya</taxon>
        <taxon>Basidiomycota</taxon>
        <taxon>Agaricomycotina</taxon>
        <taxon>Agaricomycetes</taxon>
        <taxon>Agaricomycetidae</taxon>
        <taxon>Agaricales</taxon>
        <taxon>Pleurotineae</taxon>
        <taxon>Pleurotaceae</taxon>
        <taxon>Hohenbuehelia</taxon>
    </lineage>
</organism>
<feature type="region of interest" description="Disordered" evidence="1">
    <location>
        <begin position="108"/>
        <end position="212"/>
    </location>
</feature>
<dbReference type="EMBL" id="JASNQZ010000004">
    <property type="protein sequence ID" value="KAL0958414.1"/>
    <property type="molecule type" value="Genomic_DNA"/>
</dbReference>
<sequence>MPPRKRPAPKKQQNVPLEDDEAIQDHPRPVPTPPLADKGPPATRRPVTRAKNQAQHPGDQHKKYDIVRHSKAEIQAADEAKAAAELAEYQAKVKKTASLEARIRHERDAQLANTIRPDLHQNFVKHHGKDGNSAEDDDVSMANEDEDAMDVPEDENGWTSSELLPMPSDYNESDHSSFSMPHEGEDDLDDDDYDLGKENFRSGDEYHANSAVDDEEEWLHHLASGKAKRGALRSTITKEAEAVTRGPALMQSGAKRKSTSADPSSTENGKRMRGHEIGGLKSDWKKVVASKKAPTTQLPGTQQKAANKSSTSLASEGAAEGGEFDEEESAVTITAVRPQEWKADWGLRLGWRCTGPVKARSCSY</sequence>
<gene>
    <name evidence="2" type="ORF">HGRIS_000555</name>
</gene>
<dbReference type="Proteomes" id="UP001556367">
    <property type="component" value="Unassembled WGS sequence"/>
</dbReference>
<feature type="compositionally biased region" description="Basic and acidic residues" evidence="1">
    <location>
        <begin position="194"/>
        <end position="207"/>
    </location>
</feature>
<keyword evidence="3" id="KW-1185">Reference proteome</keyword>
<comment type="caution">
    <text evidence="2">The sequence shown here is derived from an EMBL/GenBank/DDBJ whole genome shotgun (WGS) entry which is preliminary data.</text>
</comment>
<protein>
    <submittedName>
        <fullName evidence="2">Uncharacterized protein</fullName>
    </submittedName>
</protein>
<feature type="region of interest" description="Disordered" evidence="1">
    <location>
        <begin position="224"/>
        <end position="331"/>
    </location>
</feature>
<feature type="compositionally biased region" description="Low complexity" evidence="1">
    <location>
        <begin position="309"/>
        <end position="318"/>
    </location>
</feature>
<accession>A0ABR3JRC4</accession>
<feature type="compositionally biased region" description="Acidic residues" evidence="1">
    <location>
        <begin position="184"/>
        <end position="193"/>
    </location>
</feature>
<evidence type="ECO:0000256" key="1">
    <source>
        <dbReference type="SAM" id="MobiDB-lite"/>
    </source>
</evidence>
<evidence type="ECO:0000313" key="3">
    <source>
        <dbReference type="Proteomes" id="UP001556367"/>
    </source>
</evidence>